<keyword evidence="3" id="KW-0347">Helicase</keyword>
<dbReference type="AlphaFoldDB" id="A0A0C2E0G3"/>
<protein>
    <recommendedName>
        <fullName evidence="5">DNA2/NAM7 helicase-like C-terminal domain-containing protein</fullName>
    </recommendedName>
</protein>
<dbReference type="Pfam" id="PF13087">
    <property type="entry name" value="AAA_12"/>
    <property type="match status" value="1"/>
</dbReference>
<dbReference type="PANTHER" id="PTHR43788">
    <property type="entry name" value="DNA2/NAM7 HELICASE FAMILY MEMBER"/>
    <property type="match status" value="1"/>
</dbReference>
<dbReference type="InterPro" id="IPR027417">
    <property type="entry name" value="P-loop_NTPase"/>
</dbReference>
<dbReference type="SUPFAM" id="SSF52540">
    <property type="entry name" value="P-loop containing nucleoside triphosphate hydrolases"/>
    <property type="match status" value="1"/>
</dbReference>
<evidence type="ECO:0000256" key="3">
    <source>
        <dbReference type="ARBA" id="ARBA00022806"/>
    </source>
</evidence>
<keyword evidence="7" id="KW-1185">Reference proteome</keyword>
<dbReference type="EMBL" id="KN726281">
    <property type="protein sequence ID" value="KIH68832.1"/>
    <property type="molecule type" value="Genomic_DNA"/>
</dbReference>
<reference evidence="6 7" key="1">
    <citation type="submission" date="2013-12" db="EMBL/GenBank/DDBJ databases">
        <title>Draft genome of the parsitic nematode Ancylostoma duodenale.</title>
        <authorList>
            <person name="Mitreva M."/>
        </authorList>
    </citation>
    <scope>NUCLEOTIDE SEQUENCE [LARGE SCALE GENOMIC DNA]</scope>
    <source>
        <strain evidence="6 7">Zhejiang</strain>
    </source>
</reference>
<accession>A0A0C2E0G3</accession>
<dbReference type="InterPro" id="IPR050534">
    <property type="entry name" value="Coronavir_polyprotein_1ab"/>
</dbReference>
<gene>
    <name evidence="6" type="ORF">ANCDUO_00829</name>
</gene>
<dbReference type="CDD" id="cd18808">
    <property type="entry name" value="SF1_C_Upf1"/>
    <property type="match status" value="1"/>
</dbReference>
<name>A0A0C2E0G3_9BILA</name>
<proteinExistence type="predicted"/>
<evidence type="ECO:0000313" key="6">
    <source>
        <dbReference type="EMBL" id="KIH68832.1"/>
    </source>
</evidence>
<evidence type="ECO:0000256" key="1">
    <source>
        <dbReference type="ARBA" id="ARBA00022741"/>
    </source>
</evidence>
<organism evidence="6 7">
    <name type="scientific">Ancylostoma duodenale</name>
    <dbReference type="NCBI Taxonomy" id="51022"/>
    <lineage>
        <taxon>Eukaryota</taxon>
        <taxon>Metazoa</taxon>
        <taxon>Ecdysozoa</taxon>
        <taxon>Nematoda</taxon>
        <taxon>Chromadorea</taxon>
        <taxon>Rhabditida</taxon>
        <taxon>Rhabditina</taxon>
        <taxon>Rhabditomorpha</taxon>
        <taxon>Strongyloidea</taxon>
        <taxon>Ancylostomatidae</taxon>
        <taxon>Ancylostomatinae</taxon>
        <taxon>Ancylostoma</taxon>
    </lineage>
</organism>
<feature type="domain" description="DNA2/NAM7 helicase-like C-terminal" evidence="5">
    <location>
        <begin position="12"/>
        <end position="182"/>
    </location>
</feature>
<dbReference type="GO" id="GO:0016787">
    <property type="term" value="F:hydrolase activity"/>
    <property type="evidence" value="ECO:0007669"/>
    <property type="project" value="UniProtKB-KW"/>
</dbReference>
<dbReference type="Proteomes" id="UP000054047">
    <property type="component" value="Unassembled WGS sequence"/>
</dbReference>
<dbReference type="OrthoDB" id="5871723at2759"/>
<keyword evidence="1" id="KW-0547">Nucleotide-binding</keyword>
<dbReference type="GO" id="GO:0043139">
    <property type="term" value="F:5'-3' DNA helicase activity"/>
    <property type="evidence" value="ECO:0007669"/>
    <property type="project" value="TreeGrafter"/>
</dbReference>
<evidence type="ECO:0000313" key="7">
    <source>
        <dbReference type="Proteomes" id="UP000054047"/>
    </source>
</evidence>
<keyword evidence="4" id="KW-0067">ATP-binding</keyword>
<keyword evidence="2" id="KW-0378">Hydrolase</keyword>
<dbReference type="PANTHER" id="PTHR43788:SF16">
    <property type="entry name" value="HELICASE WITH ZINC FINGER 2"/>
    <property type="match status" value="1"/>
</dbReference>
<evidence type="ECO:0000256" key="4">
    <source>
        <dbReference type="ARBA" id="ARBA00022840"/>
    </source>
</evidence>
<dbReference type="GO" id="GO:0005524">
    <property type="term" value="F:ATP binding"/>
    <property type="evidence" value="ECO:0007669"/>
    <property type="project" value="UniProtKB-KW"/>
</dbReference>
<dbReference type="InterPro" id="IPR041679">
    <property type="entry name" value="DNA2/NAM7-like_C"/>
</dbReference>
<dbReference type="Gene3D" id="3.40.50.300">
    <property type="entry name" value="P-loop containing nucleotide triphosphate hydrolases"/>
    <property type="match status" value="1"/>
</dbReference>
<dbReference type="InterPro" id="IPR047187">
    <property type="entry name" value="SF1_C_Upf1"/>
</dbReference>
<sequence>MSLSSQSALTIANEHESAPVCPVRMVYRPHIEMMRLNSHLFYEETLFCGTRASKRSNLLDHVTMPNPVVPIPFVDDLHSNETETRAVNALARFLIAHGIQATDVMAICLYTDQKMLCERILWDSGVFVATVDSAQGTERSVVIVCTTRTQFEQANITSFFTDQRRVNVALSRAKDGLFIIGAVSALSRLPLWA</sequence>
<evidence type="ECO:0000256" key="2">
    <source>
        <dbReference type="ARBA" id="ARBA00022801"/>
    </source>
</evidence>
<evidence type="ECO:0000259" key="5">
    <source>
        <dbReference type="Pfam" id="PF13087"/>
    </source>
</evidence>